<dbReference type="Pfam" id="PF05545">
    <property type="entry name" value="FixQ"/>
    <property type="match status" value="1"/>
</dbReference>
<reference evidence="2" key="1">
    <citation type="submission" date="2021-07" db="EMBL/GenBank/DDBJ databases">
        <title>Roseobacter insulae sp. nov., isolated from a tidal flat.</title>
        <authorList>
            <person name="Park S."/>
            <person name="Yoon J.-H."/>
        </authorList>
    </citation>
    <scope>NUCLEOTIDE SEQUENCE</scope>
    <source>
        <strain evidence="2">YSTF-M11</strain>
    </source>
</reference>
<comment type="caution">
    <text evidence="2">The sequence shown here is derived from an EMBL/GenBank/DDBJ whole genome shotgun (WGS) entry which is preliminary data.</text>
</comment>
<proteinExistence type="predicted"/>
<evidence type="ECO:0000256" key="1">
    <source>
        <dbReference type="SAM" id="Phobius"/>
    </source>
</evidence>
<evidence type="ECO:0000313" key="2">
    <source>
        <dbReference type="EMBL" id="MBW4707462.1"/>
    </source>
</evidence>
<sequence length="53" mass="6079">MTHDAVLYFSKTWGALYLAVVFCLAALWIYWPSRKPIYDAAAVSPLSDEEIER</sequence>
<feature type="transmembrane region" description="Helical" evidence="1">
    <location>
        <begin position="12"/>
        <end position="31"/>
    </location>
</feature>
<keyword evidence="1" id="KW-1133">Transmembrane helix</keyword>
<dbReference type="RefSeq" id="WP_219500345.1">
    <property type="nucleotide sequence ID" value="NZ_JAHXDN010000002.1"/>
</dbReference>
<dbReference type="CDD" id="cd01324">
    <property type="entry name" value="cbb3_Oxidase_CcoQ"/>
    <property type="match status" value="1"/>
</dbReference>
<protein>
    <submittedName>
        <fullName evidence="2">Cbb3-type cytochrome c oxidase subunit 3</fullName>
    </submittedName>
</protein>
<dbReference type="AlphaFoldDB" id="A0A9X1FU63"/>
<keyword evidence="3" id="KW-1185">Reference proteome</keyword>
<dbReference type="EMBL" id="JAHXDN010000002">
    <property type="protein sequence ID" value="MBW4707462.1"/>
    <property type="molecule type" value="Genomic_DNA"/>
</dbReference>
<accession>A0A9X1FU63</accession>
<dbReference type="InterPro" id="IPR008621">
    <property type="entry name" value="Cbb3-typ_cyt_oxidase_comp"/>
</dbReference>
<name>A0A9X1FU63_9RHOB</name>
<dbReference type="Proteomes" id="UP001138661">
    <property type="component" value="Unassembled WGS sequence"/>
</dbReference>
<organism evidence="2 3">
    <name type="scientific">Roseobacter insulae</name>
    <dbReference type="NCBI Taxonomy" id="2859783"/>
    <lineage>
        <taxon>Bacteria</taxon>
        <taxon>Pseudomonadati</taxon>
        <taxon>Pseudomonadota</taxon>
        <taxon>Alphaproteobacteria</taxon>
        <taxon>Rhodobacterales</taxon>
        <taxon>Roseobacteraceae</taxon>
        <taxon>Roseobacter</taxon>
    </lineage>
</organism>
<keyword evidence="1" id="KW-0472">Membrane</keyword>
<keyword evidence="1" id="KW-0812">Transmembrane</keyword>
<gene>
    <name evidence="2" type="ORF">KX928_06650</name>
</gene>
<evidence type="ECO:0000313" key="3">
    <source>
        <dbReference type="Proteomes" id="UP001138661"/>
    </source>
</evidence>